<dbReference type="InterPro" id="IPR036259">
    <property type="entry name" value="MFS_trans_sf"/>
</dbReference>
<organism evidence="2 3">
    <name type="scientific">Talaromyces islandicus</name>
    <name type="common">Penicillium islandicum</name>
    <dbReference type="NCBI Taxonomy" id="28573"/>
    <lineage>
        <taxon>Eukaryota</taxon>
        <taxon>Fungi</taxon>
        <taxon>Dikarya</taxon>
        <taxon>Ascomycota</taxon>
        <taxon>Pezizomycotina</taxon>
        <taxon>Eurotiomycetes</taxon>
        <taxon>Eurotiomycetidae</taxon>
        <taxon>Eurotiales</taxon>
        <taxon>Trichocomaceae</taxon>
        <taxon>Talaromyces</taxon>
        <taxon>Talaromyces sect. Islandici</taxon>
    </lineage>
</organism>
<evidence type="ECO:0000313" key="3">
    <source>
        <dbReference type="Proteomes" id="UP000054383"/>
    </source>
</evidence>
<proteinExistence type="predicted"/>
<gene>
    <name evidence="2" type="ORF">PISL3812_08870</name>
</gene>
<keyword evidence="1" id="KW-0812">Transmembrane</keyword>
<protein>
    <submittedName>
        <fullName evidence="2">Putative transporter MCH4</fullName>
    </submittedName>
</protein>
<dbReference type="PANTHER" id="PTHR11360">
    <property type="entry name" value="MONOCARBOXYLATE TRANSPORTER"/>
    <property type="match status" value="1"/>
</dbReference>
<keyword evidence="3" id="KW-1185">Reference proteome</keyword>
<feature type="transmembrane region" description="Helical" evidence="1">
    <location>
        <begin position="14"/>
        <end position="34"/>
    </location>
</feature>
<keyword evidence="1" id="KW-0472">Membrane</keyword>
<dbReference type="EMBL" id="CVMT01000010">
    <property type="protein sequence ID" value="CRG91816.1"/>
    <property type="molecule type" value="Genomic_DNA"/>
</dbReference>
<dbReference type="Proteomes" id="UP000054383">
    <property type="component" value="Unassembled WGS sequence"/>
</dbReference>
<accession>A0A0U1MA72</accession>
<dbReference type="SUPFAM" id="SSF103473">
    <property type="entry name" value="MFS general substrate transporter"/>
    <property type="match status" value="1"/>
</dbReference>
<reference evidence="2 3" key="1">
    <citation type="submission" date="2015-04" db="EMBL/GenBank/DDBJ databases">
        <authorList>
            <person name="Syromyatnikov M.Y."/>
            <person name="Popov V.N."/>
        </authorList>
    </citation>
    <scope>NUCLEOTIDE SEQUENCE [LARGE SCALE GENOMIC DNA]</scope>
    <source>
        <strain evidence="2">WF-38-12</strain>
    </source>
</reference>
<feature type="transmembrane region" description="Helical" evidence="1">
    <location>
        <begin position="55"/>
        <end position="73"/>
    </location>
</feature>
<sequence length="531" mass="60103">MAIVKDFPPPEEGVQGWLCVAGCFLALFATFEFLNARFQTTYEQTVLRQYSSSDISWIFAVQLCLMWVLGPLYGCILDTYGSAPVLYPCSLLCVFSLCMTSLAKEYHQIFLAQGLGFGVDVGGVFTTSIVCVGQWCHFPIILNRVIDSMRFFGAVRYTVLFVGVPLAVSCIMVGAGLPRRKWNSKLPWFNVTLFKQKQFALYAFGSFLVMWRLWGPLDYPSRMAQEKMFSPTLALYLISIIRFFTLTDRSKGEHMAEFTNLDNARWALLTIIERLIQIRSLWASRNTYSSFLKDTTNTYPSVETILDHLTLEIFRLDQWILALNIYLSHGVPVSQVCDAYVLGLCGFFLKFRITMDHASINSHDFPYIDFSHITSLGETLLHGYGKLPAKVSCAPGEEDRGASEEARCPLHGLFIDENRSESRLDAEMSDNGSSDQQKLFLVLAVFCSLCVASVYSSDPDTRRKAQDTVLSTCRCKAGWDMNLTNYIARLLSPVTNSSTYEIPFDHDALLEYEKLLSHETHVLLAQLRLLR</sequence>
<dbReference type="Gene3D" id="1.20.1250.20">
    <property type="entry name" value="MFS general substrate transporter like domains"/>
    <property type="match status" value="1"/>
</dbReference>
<dbReference type="PANTHER" id="PTHR11360:SF319">
    <property type="entry name" value="MAJOR FACILITATOR SUPERFAMILY (MFS) PROFILE DOMAIN-CONTAINING PROTEIN"/>
    <property type="match status" value="1"/>
</dbReference>
<evidence type="ECO:0000313" key="2">
    <source>
        <dbReference type="EMBL" id="CRG91816.1"/>
    </source>
</evidence>
<dbReference type="AlphaFoldDB" id="A0A0U1MA72"/>
<feature type="transmembrane region" description="Helical" evidence="1">
    <location>
        <begin position="115"/>
        <end position="135"/>
    </location>
</feature>
<dbReference type="InterPro" id="IPR050327">
    <property type="entry name" value="Proton-linked_MCT"/>
</dbReference>
<dbReference type="OrthoDB" id="5667at2759"/>
<keyword evidence="1" id="KW-1133">Transmembrane helix</keyword>
<evidence type="ECO:0000256" key="1">
    <source>
        <dbReference type="SAM" id="Phobius"/>
    </source>
</evidence>
<name>A0A0U1MA72_TALIS</name>
<feature type="transmembrane region" description="Helical" evidence="1">
    <location>
        <begin position="228"/>
        <end position="245"/>
    </location>
</feature>
<feature type="transmembrane region" description="Helical" evidence="1">
    <location>
        <begin position="155"/>
        <end position="178"/>
    </location>
</feature>
<feature type="transmembrane region" description="Helical" evidence="1">
    <location>
        <begin position="199"/>
        <end position="216"/>
    </location>
</feature>